<dbReference type="InterPro" id="IPR051010">
    <property type="entry name" value="BCAA_transport"/>
</dbReference>
<evidence type="ECO:0000256" key="1">
    <source>
        <dbReference type="ARBA" id="ARBA00010062"/>
    </source>
</evidence>
<dbReference type="OrthoDB" id="9783240at2"/>
<evidence type="ECO:0000256" key="2">
    <source>
        <dbReference type="ARBA" id="ARBA00022729"/>
    </source>
</evidence>
<sequence length="429" mass="46954">MSFMFKSLSKIASFFMIFIFLISLVNSSVKAEVFKLGVVTFLSGAAAGPFGVPAKNAADLVVDAINKGKLPAPYNSKGFAGMKIIPVVIDEAGGTTKQVAEFKNLVLREKVDAVVGYISSGDCLAIAPVADELGTITVFFDCGTHRIFEENSYKYVFRTGTHSAIESIALARYLIKTDPNLKYVSAINQNYSWGIDSWNEFSSALKTLKPDIEFKAVLFPKLFAGQYGAEISTLMSKPAQYIHSSFWGGDMEAFILQASARGLFKKQTPILSCGETAMFRLKGQMPEGAILGAGRGRFGVYAPDNELNRWFRKNFIKKYGIPPTYPAYKMAQAILGLKYAVDKAGVKDKEKIVKAFEYAEFEAPSGKVYMRLGKGHQAVQEIPVGKFTKKDGKPSVKDVVIFSPECVSPPDGVKTLDWINQGFPGAKCN</sequence>
<keyword evidence="5" id="KW-1185">Reference proteome</keyword>
<dbReference type="AlphaFoldDB" id="A0A5A8F545"/>
<keyword evidence="2" id="KW-0732">Signal</keyword>
<evidence type="ECO:0000313" key="5">
    <source>
        <dbReference type="Proteomes" id="UP000322876"/>
    </source>
</evidence>
<reference evidence="4 5" key="1">
    <citation type="submission" date="2019-06" db="EMBL/GenBank/DDBJ databases">
        <title>Genomic insights into carbon and energy metabolism of Deferribacter autotrophicus revealed new metabolic traits in the phylum Deferribacteres.</title>
        <authorList>
            <person name="Slobodkin A.I."/>
            <person name="Slobodkina G.B."/>
            <person name="Allioux M."/>
            <person name="Alain K."/>
            <person name="Jebbar M."/>
            <person name="Shadrin V."/>
            <person name="Kublanov I.V."/>
            <person name="Toshchakov S.V."/>
            <person name="Bonch-Osmolovskaya E.A."/>
        </authorList>
    </citation>
    <scope>NUCLEOTIDE SEQUENCE [LARGE SCALE GENOMIC DNA]</scope>
    <source>
        <strain evidence="4 5">SL50</strain>
    </source>
</reference>
<comment type="caution">
    <text evidence="4">The sequence shown here is derived from an EMBL/GenBank/DDBJ whole genome shotgun (WGS) entry which is preliminary data.</text>
</comment>
<gene>
    <name evidence="4" type="ORF">FHQ18_12080</name>
</gene>
<protein>
    <submittedName>
        <fullName evidence="4">ABC transporter substrate-binding protein</fullName>
    </submittedName>
</protein>
<dbReference type="CDD" id="cd06330">
    <property type="entry name" value="PBP1_As_SBP-like"/>
    <property type="match status" value="1"/>
</dbReference>
<dbReference type="InterPro" id="IPR028081">
    <property type="entry name" value="Leu-bd"/>
</dbReference>
<comment type="similarity">
    <text evidence="1">Belongs to the leucine-binding protein family.</text>
</comment>
<evidence type="ECO:0000313" key="4">
    <source>
        <dbReference type="EMBL" id="KAA0256938.1"/>
    </source>
</evidence>
<evidence type="ECO:0000259" key="3">
    <source>
        <dbReference type="Pfam" id="PF13458"/>
    </source>
</evidence>
<dbReference type="SUPFAM" id="SSF53822">
    <property type="entry name" value="Periplasmic binding protein-like I"/>
    <property type="match status" value="1"/>
</dbReference>
<dbReference type="Pfam" id="PF13458">
    <property type="entry name" value="Peripla_BP_6"/>
    <property type="match status" value="1"/>
</dbReference>
<proteinExistence type="inferred from homology"/>
<dbReference type="Gene3D" id="3.40.50.2300">
    <property type="match status" value="2"/>
</dbReference>
<name>A0A5A8F545_9BACT</name>
<dbReference type="EMBL" id="VFJB01000010">
    <property type="protein sequence ID" value="KAA0256938.1"/>
    <property type="molecule type" value="Genomic_DNA"/>
</dbReference>
<organism evidence="4 5">
    <name type="scientific">Deferribacter autotrophicus</name>
    <dbReference type="NCBI Taxonomy" id="500465"/>
    <lineage>
        <taxon>Bacteria</taxon>
        <taxon>Pseudomonadati</taxon>
        <taxon>Deferribacterota</taxon>
        <taxon>Deferribacteres</taxon>
        <taxon>Deferribacterales</taxon>
        <taxon>Deferribacteraceae</taxon>
        <taxon>Deferribacter</taxon>
    </lineage>
</organism>
<dbReference type="Proteomes" id="UP000322876">
    <property type="component" value="Unassembled WGS sequence"/>
</dbReference>
<dbReference type="PANTHER" id="PTHR30483:SF37">
    <property type="entry name" value="ABC TRANSPORTER SUBSTRATE-BINDING PROTEIN"/>
    <property type="match status" value="1"/>
</dbReference>
<feature type="domain" description="Leucine-binding protein" evidence="3">
    <location>
        <begin position="35"/>
        <end position="390"/>
    </location>
</feature>
<dbReference type="PANTHER" id="PTHR30483">
    <property type="entry name" value="LEUCINE-SPECIFIC-BINDING PROTEIN"/>
    <property type="match status" value="1"/>
</dbReference>
<accession>A0A5A8F545</accession>
<dbReference type="InterPro" id="IPR028082">
    <property type="entry name" value="Peripla_BP_I"/>
</dbReference>